<evidence type="ECO:0000256" key="1">
    <source>
        <dbReference type="SAM" id="Phobius"/>
    </source>
</evidence>
<reference evidence="2" key="1">
    <citation type="journal article" date="2021" name="PeerJ">
        <title>Extensive microbial diversity within the chicken gut microbiome revealed by metagenomics and culture.</title>
        <authorList>
            <person name="Gilroy R."/>
            <person name="Ravi A."/>
            <person name="Getino M."/>
            <person name="Pursley I."/>
            <person name="Horton D.L."/>
            <person name="Alikhan N.F."/>
            <person name="Baker D."/>
            <person name="Gharbi K."/>
            <person name="Hall N."/>
            <person name="Watson M."/>
            <person name="Adriaenssens E.M."/>
            <person name="Foster-Nyarko E."/>
            <person name="Jarju S."/>
            <person name="Secka A."/>
            <person name="Antonio M."/>
            <person name="Oren A."/>
            <person name="Chaudhuri R.R."/>
            <person name="La Ragione R."/>
            <person name="Hildebrand F."/>
            <person name="Pallen M.J."/>
        </authorList>
    </citation>
    <scope>NUCLEOTIDE SEQUENCE</scope>
    <source>
        <strain evidence="2">1068</strain>
    </source>
</reference>
<dbReference type="EMBL" id="DXBG01000250">
    <property type="protein sequence ID" value="HIZ66350.1"/>
    <property type="molecule type" value="Genomic_DNA"/>
</dbReference>
<gene>
    <name evidence="2" type="ORF">H9809_10700</name>
</gene>
<proteinExistence type="predicted"/>
<evidence type="ECO:0000313" key="3">
    <source>
        <dbReference type="Proteomes" id="UP000824056"/>
    </source>
</evidence>
<keyword evidence="1" id="KW-1133">Transmembrane helix</keyword>
<reference evidence="2" key="2">
    <citation type="submission" date="2021-04" db="EMBL/GenBank/DDBJ databases">
        <authorList>
            <person name="Gilroy R."/>
        </authorList>
    </citation>
    <scope>NUCLEOTIDE SEQUENCE</scope>
    <source>
        <strain evidence="2">1068</strain>
    </source>
</reference>
<accession>A0A9D2JSV4</accession>
<keyword evidence="1" id="KW-0812">Transmembrane</keyword>
<name>A0A9D2JSV4_9FIRM</name>
<dbReference type="AlphaFoldDB" id="A0A9D2JSV4"/>
<organism evidence="2 3">
    <name type="scientific">Candidatus Blautia pullicola</name>
    <dbReference type="NCBI Taxonomy" id="2838498"/>
    <lineage>
        <taxon>Bacteria</taxon>
        <taxon>Bacillati</taxon>
        <taxon>Bacillota</taxon>
        <taxon>Clostridia</taxon>
        <taxon>Lachnospirales</taxon>
        <taxon>Lachnospiraceae</taxon>
        <taxon>Blautia</taxon>
    </lineage>
</organism>
<protein>
    <submittedName>
        <fullName evidence="2">Uncharacterized protein</fullName>
    </submittedName>
</protein>
<evidence type="ECO:0000313" key="2">
    <source>
        <dbReference type="EMBL" id="HIZ66350.1"/>
    </source>
</evidence>
<sequence>MNEKVYKTMSCCGGGSIALGVVVLVTGITAGILMIVNGARLLKRKSEITF</sequence>
<keyword evidence="1" id="KW-0472">Membrane</keyword>
<comment type="caution">
    <text evidence="2">The sequence shown here is derived from an EMBL/GenBank/DDBJ whole genome shotgun (WGS) entry which is preliminary data.</text>
</comment>
<dbReference type="Proteomes" id="UP000824056">
    <property type="component" value="Unassembled WGS sequence"/>
</dbReference>
<feature type="transmembrane region" description="Helical" evidence="1">
    <location>
        <begin position="16"/>
        <end position="36"/>
    </location>
</feature>